<keyword evidence="4" id="KW-1185">Reference proteome</keyword>
<evidence type="ECO:0000313" key="4">
    <source>
        <dbReference type="Proteomes" id="UP000007800"/>
    </source>
</evidence>
<feature type="transmembrane region" description="Helical" evidence="1">
    <location>
        <begin position="91"/>
        <end position="114"/>
    </location>
</feature>
<dbReference type="GeneID" id="9061275"/>
<dbReference type="Proteomes" id="UP000007800">
    <property type="component" value="Unassembled WGS sequence"/>
</dbReference>
<evidence type="ECO:0000313" key="3">
    <source>
        <dbReference type="EMBL" id="EER12198.1"/>
    </source>
</evidence>
<organism evidence="4">
    <name type="scientific">Perkinsus marinus (strain ATCC 50983 / TXsc)</name>
    <dbReference type="NCBI Taxonomy" id="423536"/>
    <lineage>
        <taxon>Eukaryota</taxon>
        <taxon>Sar</taxon>
        <taxon>Alveolata</taxon>
        <taxon>Perkinsozoa</taxon>
        <taxon>Perkinsea</taxon>
        <taxon>Perkinsida</taxon>
        <taxon>Perkinsidae</taxon>
        <taxon>Perkinsus</taxon>
    </lineage>
</organism>
<name>C5KTL9_PERM5</name>
<keyword evidence="1" id="KW-0472">Membrane</keyword>
<keyword evidence="1" id="KW-1133">Transmembrane helix</keyword>
<gene>
    <name evidence="3" type="ORF">Pmar_PMAR016598</name>
</gene>
<protein>
    <submittedName>
        <fullName evidence="3">Uncharacterized protein</fullName>
    </submittedName>
</protein>
<feature type="signal peptide" evidence="2">
    <location>
        <begin position="1"/>
        <end position="18"/>
    </location>
</feature>
<keyword evidence="1" id="KW-0812">Transmembrane</keyword>
<dbReference type="AlphaFoldDB" id="C5KTL9"/>
<proteinExistence type="predicted"/>
<keyword evidence="2" id="KW-0732">Signal</keyword>
<dbReference type="EMBL" id="GG676169">
    <property type="protein sequence ID" value="EER12198.1"/>
    <property type="molecule type" value="Genomic_DNA"/>
</dbReference>
<feature type="chain" id="PRO_5002952091" evidence="2">
    <location>
        <begin position="19"/>
        <end position="130"/>
    </location>
</feature>
<dbReference type="InParanoid" id="C5KTL9"/>
<accession>C5KTL9</accession>
<evidence type="ECO:0000256" key="2">
    <source>
        <dbReference type="SAM" id="SignalP"/>
    </source>
</evidence>
<dbReference type="RefSeq" id="XP_002780403.1">
    <property type="nucleotide sequence ID" value="XM_002780357.1"/>
</dbReference>
<sequence>MTFFKAFILCFAMIDAGAISFDGIKLEEPGTVENLGNATGQETVGQSGSSIFSGWTVPLEDPFFMTTTTAPPLKTQSSVEAETIEHDYHGLLIGLVIVAALLLIVSVVQTVALAKIFAGLKETSRDIEEG</sequence>
<reference evidence="3 4" key="1">
    <citation type="submission" date="2008-07" db="EMBL/GenBank/DDBJ databases">
        <authorList>
            <person name="El-Sayed N."/>
            <person name="Caler E."/>
            <person name="Inman J."/>
            <person name="Amedeo P."/>
            <person name="Hass B."/>
            <person name="Wortman J."/>
        </authorList>
    </citation>
    <scope>NUCLEOTIDE SEQUENCE [LARGE SCALE GENOMIC DNA]</scope>
    <source>
        <strain evidence="4">ATCC 50983 / TXsc</strain>
    </source>
</reference>
<evidence type="ECO:0000256" key="1">
    <source>
        <dbReference type="SAM" id="Phobius"/>
    </source>
</evidence>